<gene>
    <name evidence="5" type="ordered locus">BURPS1710b_A0227</name>
</gene>
<dbReference type="HOGENOM" id="CLU_060699_2_1_4"/>
<dbReference type="SMART" id="SM01134">
    <property type="entry name" value="DeoRC"/>
    <property type="match status" value="1"/>
</dbReference>
<dbReference type="Gene3D" id="1.10.10.10">
    <property type="entry name" value="Winged helix-like DNA-binding domain superfamily/Winged helix DNA-binding domain"/>
    <property type="match status" value="1"/>
</dbReference>
<dbReference type="InterPro" id="IPR001034">
    <property type="entry name" value="DeoR_HTH"/>
</dbReference>
<dbReference type="PANTHER" id="PTHR30363:SF4">
    <property type="entry name" value="GLYCEROL-3-PHOSPHATE REGULON REPRESSOR"/>
    <property type="match status" value="1"/>
</dbReference>
<dbReference type="InterPro" id="IPR036388">
    <property type="entry name" value="WH-like_DNA-bd_sf"/>
</dbReference>
<evidence type="ECO:0000313" key="6">
    <source>
        <dbReference type="Proteomes" id="UP000002700"/>
    </source>
</evidence>
<dbReference type="AlphaFoldDB" id="Q3JM17"/>
<keyword evidence="3" id="KW-0804">Transcription</keyword>
<dbReference type="Proteomes" id="UP000002700">
    <property type="component" value="Chromosome II"/>
</dbReference>
<accession>Q3JM17</accession>
<dbReference type="Pfam" id="PF08220">
    <property type="entry name" value="HTH_DeoR"/>
    <property type="match status" value="1"/>
</dbReference>
<proteinExistence type="predicted"/>
<dbReference type="SUPFAM" id="SSF100950">
    <property type="entry name" value="NagB/RpiA/CoA transferase-like"/>
    <property type="match status" value="1"/>
</dbReference>
<dbReference type="PROSITE" id="PS51000">
    <property type="entry name" value="HTH_DEOR_2"/>
    <property type="match status" value="1"/>
</dbReference>
<keyword evidence="1" id="KW-0678">Repressor</keyword>
<dbReference type="SUPFAM" id="SSF46785">
    <property type="entry name" value="Winged helix' DNA-binding domain"/>
    <property type="match status" value="1"/>
</dbReference>
<dbReference type="Pfam" id="PF00455">
    <property type="entry name" value="DeoRC"/>
    <property type="match status" value="1"/>
</dbReference>
<organism evidence="5 6">
    <name type="scientific">Burkholderia pseudomallei (strain 1710b)</name>
    <dbReference type="NCBI Taxonomy" id="320372"/>
    <lineage>
        <taxon>Bacteria</taxon>
        <taxon>Pseudomonadati</taxon>
        <taxon>Pseudomonadota</taxon>
        <taxon>Betaproteobacteria</taxon>
        <taxon>Burkholderiales</taxon>
        <taxon>Burkholderiaceae</taxon>
        <taxon>Burkholderia</taxon>
        <taxon>pseudomallei group</taxon>
    </lineage>
</organism>
<evidence type="ECO:0000256" key="2">
    <source>
        <dbReference type="ARBA" id="ARBA00023015"/>
    </source>
</evidence>
<dbReference type="EnsemblBacteria" id="ABA51790">
    <property type="protein sequence ID" value="ABA51790"/>
    <property type="gene ID" value="BURPS1710b_A0227"/>
</dbReference>
<dbReference type="InterPro" id="IPR014036">
    <property type="entry name" value="DeoR-like_C"/>
</dbReference>
<evidence type="ECO:0000259" key="4">
    <source>
        <dbReference type="PROSITE" id="PS51000"/>
    </source>
</evidence>
<evidence type="ECO:0000256" key="3">
    <source>
        <dbReference type="ARBA" id="ARBA00023163"/>
    </source>
</evidence>
<dbReference type="GO" id="GO:0003700">
    <property type="term" value="F:DNA-binding transcription factor activity"/>
    <property type="evidence" value="ECO:0007669"/>
    <property type="project" value="InterPro"/>
</dbReference>
<keyword evidence="2" id="KW-0805">Transcription regulation</keyword>
<dbReference type="PANTHER" id="PTHR30363">
    <property type="entry name" value="HTH-TYPE TRANSCRIPTIONAL REGULATOR SRLR-RELATED"/>
    <property type="match status" value="1"/>
</dbReference>
<dbReference type="InterPro" id="IPR050313">
    <property type="entry name" value="Carb_Metab_HTH_regulators"/>
</dbReference>
<sequence>MRARFPLRPALSRSKPFVVGSGARRSDNGAPFRRPRTKCTFMHVSILVHARYTARMNEAIPLARRDAIAGRLALGQPVQAAALAAEFHVSEDAIRRDLRALAAEGRCRRVYGGALPVTPACAPMAARIDAARERKAALARTAASLIERGELLFLDSGSTALALVEYLPEDAELTIATNSIDIAAAVLRRADLSLIMIGGAVDQAVGGCVDASAVQSVARMNIDRGFLGACALSPQRGLAAFGLADATFKRAVVAASARCVVLATTDKLAARAPHRVAALDEIDCIVVEHDLPREDRAALSSAGASILAANPPAQP</sequence>
<dbReference type="PRINTS" id="PR00037">
    <property type="entry name" value="HTHLACR"/>
</dbReference>
<evidence type="ECO:0000256" key="1">
    <source>
        <dbReference type="ARBA" id="ARBA00022491"/>
    </source>
</evidence>
<reference evidence="5 6" key="1">
    <citation type="submission" date="2005-09" db="EMBL/GenBank/DDBJ databases">
        <authorList>
            <person name="Woods D.E."/>
            <person name="Nierman W.C."/>
        </authorList>
    </citation>
    <scope>NUCLEOTIDE SEQUENCE [LARGE SCALE GENOMIC DNA]</scope>
    <source>
        <strain evidence="5 6">1710b</strain>
    </source>
</reference>
<dbReference type="InterPro" id="IPR037171">
    <property type="entry name" value="NagB/RpiA_transferase-like"/>
</dbReference>
<evidence type="ECO:0000313" key="5">
    <source>
        <dbReference type="EMBL" id="ABA51790.1"/>
    </source>
</evidence>
<name>Q3JM17_BURP1</name>
<dbReference type="EMBL" id="CP000125">
    <property type="protein sequence ID" value="ABA51790.1"/>
    <property type="molecule type" value="Genomic_DNA"/>
</dbReference>
<dbReference type="SMART" id="SM00420">
    <property type="entry name" value="HTH_DEOR"/>
    <property type="match status" value="1"/>
</dbReference>
<protein>
    <submittedName>
        <fullName evidence="5">Transcriptional regulator, DeoR family</fullName>
    </submittedName>
</protein>
<feature type="domain" description="HTH deoR-type" evidence="4">
    <location>
        <begin position="61"/>
        <end position="116"/>
    </location>
</feature>
<dbReference type="InterPro" id="IPR036390">
    <property type="entry name" value="WH_DNA-bd_sf"/>
</dbReference>
<dbReference type="Gene3D" id="3.40.50.1360">
    <property type="match status" value="1"/>
</dbReference>
<dbReference type="KEGG" id="bpm:BURPS1710b_A0227"/>